<feature type="transmembrane region" description="Helical" evidence="7">
    <location>
        <begin position="151"/>
        <end position="174"/>
    </location>
</feature>
<evidence type="ECO:0000256" key="2">
    <source>
        <dbReference type="ARBA" id="ARBA00022448"/>
    </source>
</evidence>
<keyword evidence="4 7" id="KW-0812">Transmembrane</keyword>
<dbReference type="SUPFAM" id="SSF118215">
    <property type="entry name" value="Proton glutamate symport protein"/>
    <property type="match status" value="1"/>
</dbReference>
<feature type="transmembrane region" description="Helical" evidence="7">
    <location>
        <begin position="419"/>
        <end position="440"/>
    </location>
</feature>
<evidence type="ECO:0000256" key="5">
    <source>
        <dbReference type="ARBA" id="ARBA00022989"/>
    </source>
</evidence>
<organism evidence="9 10">
    <name type="scientific">Saprolegnia diclina (strain VS20)</name>
    <dbReference type="NCBI Taxonomy" id="1156394"/>
    <lineage>
        <taxon>Eukaryota</taxon>
        <taxon>Sar</taxon>
        <taxon>Stramenopiles</taxon>
        <taxon>Oomycota</taxon>
        <taxon>Saprolegniomycetes</taxon>
        <taxon>Saprolegniales</taxon>
        <taxon>Saprolegniaceae</taxon>
        <taxon>Saprolegnia</taxon>
    </lineage>
</organism>
<gene>
    <name evidence="9" type="ORF">SDRG_16808</name>
</gene>
<dbReference type="Proteomes" id="UP000030762">
    <property type="component" value="Unassembled WGS sequence"/>
</dbReference>
<dbReference type="InterPro" id="IPR036458">
    <property type="entry name" value="Na:dicarbo_symporter_sf"/>
</dbReference>
<dbReference type="GO" id="GO:0005886">
    <property type="term" value="C:plasma membrane"/>
    <property type="evidence" value="ECO:0007669"/>
    <property type="project" value="UniProtKB-SubCell"/>
</dbReference>
<dbReference type="AlphaFoldDB" id="T0R741"/>
<dbReference type="OMA" id="AHYDEPN"/>
<evidence type="ECO:0000256" key="8">
    <source>
        <dbReference type="SAM" id="MobiDB-lite"/>
    </source>
</evidence>
<comment type="similarity">
    <text evidence="7">Belongs to the dicarboxylate/amino acid:cation symporter (DAACS) (TC 2.A.23) family.</text>
</comment>
<feature type="transmembrane region" description="Helical" evidence="7">
    <location>
        <begin position="297"/>
        <end position="321"/>
    </location>
</feature>
<dbReference type="PANTHER" id="PTHR42865">
    <property type="entry name" value="PROTON/GLUTAMATE-ASPARTATE SYMPORTER"/>
    <property type="match status" value="1"/>
</dbReference>
<dbReference type="InParanoid" id="T0R741"/>
<dbReference type="PANTHER" id="PTHR42865:SF7">
    <property type="entry name" value="PROTON_GLUTAMATE-ASPARTATE SYMPORTER"/>
    <property type="match status" value="1"/>
</dbReference>
<dbReference type="GeneID" id="19957535"/>
<evidence type="ECO:0000256" key="1">
    <source>
        <dbReference type="ARBA" id="ARBA00004651"/>
    </source>
</evidence>
<feature type="transmembrane region" description="Helical" evidence="7">
    <location>
        <begin position="383"/>
        <end position="407"/>
    </location>
</feature>
<dbReference type="Gene3D" id="1.10.3860.10">
    <property type="entry name" value="Sodium:dicarboxylate symporter"/>
    <property type="match status" value="1"/>
</dbReference>
<dbReference type="GO" id="GO:0015293">
    <property type="term" value="F:symporter activity"/>
    <property type="evidence" value="ECO:0007669"/>
    <property type="project" value="UniProtKB-UniRule"/>
</dbReference>
<feature type="region of interest" description="Disordered" evidence="8">
    <location>
        <begin position="1"/>
        <end position="56"/>
    </location>
</feature>
<dbReference type="eggNOG" id="KOG3787">
    <property type="taxonomic scope" value="Eukaryota"/>
</dbReference>
<evidence type="ECO:0000256" key="3">
    <source>
        <dbReference type="ARBA" id="ARBA00022475"/>
    </source>
</evidence>
<keyword evidence="5 7" id="KW-1133">Transmembrane helix</keyword>
<sequence length="580" mass="61944">MDKQRNQGIYLFVDETPSDNGTPYRASRRASSGPTPSSAGSKGSRGPAPYDVGLRTNFTTNNHRVHDAMGPGTPPLDTQLIYEDPIMEEPNKQMARGAGGFDQRTNAPLVSSIAVIICCAVGVGVGILLAYLKTPEGVMQWVQLPGDLFVRALQCLIVPVVFCTMAVSVAEVVVLKRTSVLSWRTAGVFFLTSFLATVQGMLVAFIYKFLVDGSSAAETGTDGSHLLNFTLTCANKETLHQFPDGSVACASAGAANGTNYFIVEDINKVLSLNSQYAQLSLTDQVIATISLMVPDNIFAALSDGTLLSIIVFAFAFGIAVAKSHLGNSDDNHLLTLLRQVRNALLMFLNAVLRLTPIAVVSLIGGAIGSYGTTATTFISRAGWLVLAFSSGIFSHVLIVMPLVLFLTTRIQPYTYIRQLVPAYVFSFGSSSSMASLPVAVTVVQQTRQVSRQVSQLVMCLGTAVNKNAAGLYYPVMAVHLACASGNSSSFGITQMVVLFFVSLLGSMGTAPVPNAALVMLMTVWKTATSTAFPQQAFTTVVAVDFLVDRMCTTTNVYGNMIATRILAAHYDEPNETGDEH</sequence>
<feature type="transmembrane region" description="Helical" evidence="7">
    <location>
        <begin position="186"/>
        <end position="207"/>
    </location>
</feature>
<evidence type="ECO:0000313" key="9">
    <source>
        <dbReference type="EMBL" id="EQC25312.1"/>
    </source>
</evidence>
<feature type="compositionally biased region" description="Low complexity" evidence="8">
    <location>
        <begin position="29"/>
        <end position="44"/>
    </location>
</feature>
<dbReference type="EMBL" id="JH767285">
    <property type="protein sequence ID" value="EQC25312.1"/>
    <property type="molecule type" value="Genomic_DNA"/>
</dbReference>
<comment type="subcellular location">
    <subcellularLocation>
        <location evidence="1">Cell membrane</location>
        <topology evidence="1">Multi-pass membrane protein</topology>
    </subcellularLocation>
    <subcellularLocation>
        <location evidence="7">Membrane</location>
        <topology evidence="7">Multi-pass membrane protein</topology>
    </subcellularLocation>
</comment>
<dbReference type="InterPro" id="IPR001991">
    <property type="entry name" value="Na-dicarboxylate_symporter"/>
</dbReference>
<feature type="transmembrane region" description="Helical" evidence="7">
    <location>
        <begin position="109"/>
        <end position="131"/>
    </location>
</feature>
<dbReference type="Pfam" id="PF00375">
    <property type="entry name" value="SDF"/>
    <property type="match status" value="1"/>
</dbReference>
<reference evidence="9 10" key="1">
    <citation type="submission" date="2012-04" db="EMBL/GenBank/DDBJ databases">
        <title>The Genome Sequence of Saprolegnia declina VS20.</title>
        <authorList>
            <consortium name="The Broad Institute Genome Sequencing Platform"/>
            <person name="Russ C."/>
            <person name="Nusbaum C."/>
            <person name="Tyler B."/>
            <person name="van West P."/>
            <person name="Dieguez-Uribeondo J."/>
            <person name="de Bruijn I."/>
            <person name="Tripathy S."/>
            <person name="Jiang R."/>
            <person name="Young S.K."/>
            <person name="Zeng Q."/>
            <person name="Gargeya S."/>
            <person name="Fitzgerald M."/>
            <person name="Haas B."/>
            <person name="Abouelleil A."/>
            <person name="Alvarado L."/>
            <person name="Arachchi H.M."/>
            <person name="Berlin A."/>
            <person name="Chapman S.B."/>
            <person name="Goldberg J."/>
            <person name="Griggs A."/>
            <person name="Gujja S."/>
            <person name="Hansen M."/>
            <person name="Howarth C."/>
            <person name="Imamovic A."/>
            <person name="Larimer J."/>
            <person name="McCowen C."/>
            <person name="Montmayeur A."/>
            <person name="Murphy C."/>
            <person name="Neiman D."/>
            <person name="Pearson M."/>
            <person name="Priest M."/>
            <person name="Roberts A."/>
            <person name="Saif S."/>
            <person name="Shea T."/>
            <person name="Sisk P."/>
            <person name="Sykes S."/>
            <person name="Wortman J."/>
            <person name="Nusbaum C."/>
            <person name="Birren B."/>
        </authorList>
    </citation>
    <scope>NUCLEOTIDE SEQUENCE [LARGE SCALE GENOMIC DNA]</scope>
    <source>
        <strain evidence="9 10">VS20</strain>
    </source>
</reference>
<protein>
    <recommendedName>
        <fullName evidence="7">Amino acid transporter</fullName>
    </recommendedName>
</protein>
<dbReference type="OrthoDB" id="68212at2759"/>
<keyword evidence="2 7" id="KW-0813">Transport</keyword>
<evidence type="ECO:0000313" key="10">
    <source>
        <dbReference type="Proteomes" id="UP000030762"/>
    </source>
</evidence>
<accession>T0R741</accession>
<dbReference type="STRING" id="1156394.T0R741"/>
<evidence type="ECO:0000256" key="4">
    <source>
        <dbReference type="ARBA" id="ARBA00022692"/>
    </source>
</evidence>
<dbReference type="VEuPathDB" id="FungiDB:SDRG_16808"/>
<name>T0R741_SAPDV</name>
<feature type="transmembrane region" description="Helical" evidence="7">
    <location>
        <begin position="342"/>
        <end position="363"/>
    </location>
</feature>
<keyword evidence="6 7" id="KW-0472">Membrane</keyword>
<evidence type="ECO:0000256" key="7">
    <source>
        <dbReference type="RuleBase" id="RU361216"/>
    </source>
</evidence>
<proteinExistence type="inferred from homology"/>
<feature type="transmembrane region" description="Helical" evidence="7">
    <location>
        <begin position="496"/>
        <end position="520"/>
    </location>
</feature>
<dbReference type="PRINTS" id="PR00173">
    <property type="entry name" value="EDTRNSPORT"/>
</dbReference>
<dbReference type="RefSeq" id="XP_008621250.1">
    <property type="nucleotide sequence ID" value="XM_008623028.1"/>
</dbReference>
<keyword evidence="10" id="KW-1185">Reference proteome</keyword>
<keyword evidence="7" id="KW-0769">Symport</keyword>
<evidence type="ECO:0000256" key="6">
    <source>
        <dbReference type="ARBA" id="ARBA00023136"/>
    </source>
</evidence>
<keyword evidence="3" id="KW-1003">Cell membrane</keyword>